<dbReference type="EMBL" id="BMAT01007116">
    <property type="protein sequence ID" value="GFR57870.1"/>
    <property type="molecule type" value="Genomic_DNA"/>
</dbReference>
<comment type="caution">
    <text evidence="1">The sequence shown here is derived from an EMBL/GenBank/DDBJ whole genome shotgun (WGS) entry which is preliminary data.</text>
</comment>
<sequence length="110" mass="12187">MPRARAEAAAGRWKILPFILFDEVRAQGLLLARSAFGITMKGKLAIPVPYLQFSTLCDPVFNSLSTKSGASCDRRARTNTGVIDKIRRRGRDETLANSVGVRKKLLSRHC</sequence>
<evidence type="ECO:0000313" key="2">
    <source>
        <dbReference type="Proteomes" id="UP000762676"/>
    </source>
</evidence>
<accession>A0AAV4EB08</accession>
<organism evidence="1 2">
    <name type="scientific">Elysia marginata</name>
    <dbReference type="NCBI Taxonomy" id="1093978"/>
    <lineage>
        <taxon>Eukaryota</taxon>
        <taxon>Metazoa</taxon>
        <taxon>Spiralia</taxon>
        <taxon>Lophotrochozoa</taxon>
        <taxon>Mollusca</taxon>
        <taxon>Gastropoda</taxon>
        <taxon>Heterobranchia</taxon>
        <taxon>Euthyneura</taxon>
        <taxon>Panpulmonata</taxon>
        <taxon>Sacoglossa</taxon>
        <taxon>Placobranchoidea</taxon>
        <taxon>Plakobranchidae</taxon>
        <taxon>Elysia</taxon>
    </lineage>
</organism>
<name>A0AAV4EB08_9GAST</name>
<gene>
    <name evidence="1" type="ORF">ElyMa_003466100</name>
</gene>
<protein>
    <submittedName>
        <fullName evidence="1">Uncharacterized protein</fullName>
    </submittedName>
</protein>
<reference evidence="1 2" key="1">
    <citation type="journal article" date="2021" name="Elife">
        <title>Chloroplast acquisition without the gene transfer in kleptoplastic sea slugs, Plakobranchus ocellatus.</title>
        <authorList>
            <person name="Maeda T."/>
            <person name="Takahashi S."/>
            <person name="Yoshida T."/>
            <person name="Shimamura S."/>
            <person name="Takaki Y."/>
            <person name="Nagai Y."/>
            <person name="Toyoda A."/>
            <person name="Suzuki Y."/>
            <person name="Arimoto A."/>
            <person name="Ishii H."/>
            <person name="Satoh N."/>
            <person name="Nishiyama T."/>
            <person name="Hasebe M."/>
            <person name="Maruyama T."/>
            <person name="Minagawa J."/>
            <person name="Obokata J."/>
            <person name="Shigenobu S."/>
        </authorList>
    </citation>
    <scope>NUCLEOTIDE SEQUENCE [LARGE SCALE GENOMIC DNA]</scope>
</reference>
<dbReference type="Proteomes" id="UP000762676">
    <property type="component" value="Unassembled WGS sequence"/>
</dbReference>
<dbReference type="AlphaFoldDB" id="A0AAV4EB08"/>
<proteinExistence type="predicted"/>
<keyword evidence="2" id="KW-1185">Reference proteome</keyword>
<evidence type="ECO:0000313" key="1">
    <source>
        <dbReference type="EMBL" id="GFR57870.1"/>
    </source>
</evidence>